<accession>A0AAW6IA32</accession>
<evidence type="ECO:0000313" key="3">
    <source>
        <dbReference type="Proteomes" id="UP001213646"/>
    </source>
</evidence>
<evidence type="ECO:0000256" key="1">
    <source>
        <dbReference type="SAM" id="Phobius"/>
    </source>
</evidence>
<keyword evidence="1" id="KW-0472">Membrane</keyword>
<keyword evidence="1" id="KW-0812">Transmembrane</keyword>
<dbReference type="Proteomes" id="UP001213646">
    <property type="component" value="Unassembled WGS sequence"/>
</dbReference>
<proteinExistence type="predicted"/>
<protein>
    <submittedName>
        <fullName evidence="2">Uncharacterized protein</fullName>
    </submittedName>
</protein>
<evidence type="ECO:0000313" key="2">
    <source>
        <dbReference type="EMBL" id="MDC7150651.1"/>
    </source>
</evidence>
<sequence>MRSDSLRQVSHLTLRTTAIPESRTFLQVPAADLCKLPAAAVYTSKSGQATATVRFIRDTLYVTATCDSLQQLVYEYQQQIEKISLSGQNSRKESKKEAVFFLIIQGVILISFLTFARNRIRDSRWVKEQKA</sequence>
<name>A0AAW6IA32_9BACT</name>
<organism evidence="2 3">
    <name type="scientific">Parabacteroides johnsonii</name>
    <dbReference type="NCBI Taxonomy" id="387661"/>
    <lineage>
        <taxon>Bacteria</taxon>
        <taxon>Pseudomonadati</taxon>
        <taxon>Bacteroidota</taxon>
        <taxon>Bacteroidia</taxon>
        <taxon>Bacteroidales</taxon>
        <taxon>Tannerellaceae</taxon>
        <taxon>Parabacteroides</taxon>
    </lineage>
</organism>
<dbReference type="RefSeq" id="WP_272698196.1">
    <property type="nucleotide sequence ID" value="NZ_CAOJXY010000019.1"/>
</dbReference>
<keyword evidence="1" id="KW-1133">Transmembrane helix</keyword>
<reference evidence="2" key="1">
    <citation type="submission" date="2023-01" db="EMBL/GenBank/DDBJ databases">
        <title>Exploring GABA producing Bacteroides strains toward improving mental health.</title>
        <authorList>
            <person name="Yousuf B."/>
            <person name="Bouhlel N.E."/>
            <person name="Mottawea W."/>
            <person name="Hammami R."/>
        </authorList>
    </citation>
    <scope>NUCLEOTIDE SEQUENCE</scope>
    <source>
        <strain evidence="2">UO.H1047</strain>
    </source>
</reference>
<gene>
    <name evidence="2" type="ORF">PQG89_14710</name>
</gene>
<dbReference type="AlphaFoldDB" id="A0AAW6IA32"/>
<comment type="caution">
    <text evidence="2">The sequence shown here is derived from an EMBL/GenBank/DDBJ whole genome shotgun (WGS) entry which is preliminary data.</text>
</comment>
<feature type="transmembrane region" description="Helical" evidence="1">
    <location>
        <begin position="98"/>
        <end position="116"/>
    </location>
</feature>
<dbReference type="EMBL" id="JAQPYX010000133">
    <property type="protein sequence ID" value="MDC7150651.1"/>
    <property type="molecule type" value="Genomic_DNA"/>
</dbReference>